<evidence type="ECO:0000313" key="1">
    <source>
        <dbReference type="EMBL" id="KAI3802567.1"/>
    </source>
</evidence>
<accession>A0ACB9I3C0</accession>
<reference evidence="1 2" key="2">
    <citation type="journal article" date="2022" name="Mol. Ecol. Resour.">
        <title>The genomes of chicory, endive, great burdock and yacon provide insights into Asteraceae paleo-polyploidization history and plant inulin production.</title>
        <authorList>
            <person name="Fan W."/>
            <person name="Wang S."/>
            <person name="Wang H."/>
            <person name="Wang A."/>
            <person name="Jiang F."/>
            <person name="Liu H."/>
            <person name="Zhao H."/>
            <person name="Xu D."/>
            <person name="Zhang Y."/>
        </authorList>
    </citation>
    <scope>NUCLEOTIDE SEQUENCE [LARGE SCALE GENOMIC DNA]</scope>
    <source>
        <strain evidence="2">cv. Yunnan</strain>
        <tissue evidence="1">Leaves</tissue>
    </source>
</reference>
<gene>
    <name evidence="1" type="ORF">L1987_30704</name>
</gene>
<organism evidence="1 2">
    <name type="scientific">Smallanthus sonchifolius</name>
    <dbReference type="NCBI Taxonomy" id="185202"/>
    <lineage>
        <taxon>Eukaryota</taxon>
        <taxon>Viridiplantae</taxon>
        <taxon>Streptophyta</taxon>
        <taxon>Embryophyta</taxon>
        <taxon>Tracheophyta</taxon>
        <taxon>Spermatophyta</taxon>
        <taxon>Magnoliopsida</taxon>
        <taxon>eudicotyledons</taxon>
        <taxon>Gunneridae</taxon>
        <taxon>Pentapetalae</taxon>
        <taxon>asterids</taxon>
        <taxon>campanulids</taxon>
        <taxon>Asterales</taxon>
        <taxon>Asteraceae</taxon>
        <taxon>Asteroideae</taxon>
        <taxon>Heliantheae alliance</taxon>
        <taxon>Millerieae</taxon>
        <taxon>Smallanthus</taxon>
    </lineage>
</organism>
<reference evidence="2" key="1">
    <citation type="journal article" date="2022" name="Mol. Ecol. Resour.">
        <title>The genomes of chicory, endive, great burdock and yacon provide insights into Asteraceae palaeo-polyploidization history and plant inulin production.</title>
        <authorList>
            <person name="Fan W."/>
            <person name="Wang S."/>
            <person name="Wang H."/>
            <person name="Wang A."/>
            <person name="Jiang F."/>
            <person name="Liu H."/>
            <person name="Zhao H."/>
            <person name="Xu D."/>
            <person name="Zhang Y."/>
        </authorList>
    </citation>
    <scope>NUCLEOTIDE SEQUENCE [LARGE SCALE GENOMIC DNA]</scope>
    <source>
        <strain evidence="2">cv. Yunnan</strain>
    </source>
</reference>
<name>A0ACB9I3C0_9ASTR</name>
<keyword evidence="2" id="KW-1185">Reference proteome</keyword>
<dbReference type="EMBL" id="CM042027">
    <property type="protein sequence ID" value="KAI3802567.1"/>
    <property type="molecule type" value="Genomic_DNA"/>
</dbReference>
<dbReference type="Proteomes" id="UP001056120">
    <property type="component" value="Linkage Group LG10"/>
</dbReference>
<protein>
    <submittedName>
        <fullName evidence="1">Uncharacterized protein</fullName>
    </submittedName>
</protein>
<comment type="caution">
    <text evidence="1">The sequence shown here is derived from an EMBL/GenBank/DDBJ whole genome shotgun (WGS) entry which is preliminary data.</text>
</comment>
<sequence length="554" mass="61670">MDRKRTDSPAYTRQWSGDSITNGSSSPAMSPAHPQSKLGQSSGYSTMKRTQNVAAKEAAKRLARVMASQTTDDGDDDGDDDDGDDIGFRFAAPTSVRNNSANSNGSGSDLSGNSFARPNGSPSPALGRNFMEHTPSNRFTSAGRPSVSVRTGKNVPTNRPSVRQPDTIPPSIDPAAGNRHREKRFTPDIGHGKDMGDQHEASALRDELDMLQEEHDIVIDKLRCVEEKREEAEARARELEKQVASLGEGVSLEAKLLSRKEAAIRQRETALKAAQQTKDGRDVEVSKLRAELEKLKDETSSAEEQLKEAEFEAKALRTMTQRMVLTHEEMEEVVLKRCWLSRYWGLAVQHGICTDIAGTKHEHWSSFAPLPFEVVISAGQKARDESWHVGDDDSNRRKVVRDINDLTGEGNIESMLSVDMGLREMVSLKVEDAVVLALAQQRRPNLVRQSVPELSLEEAEDVSFKEAWLTYFWRRAKVHGVEEDIAEDRLHFWISRSATSPTSHDAVDVERGLTELRKLGIEQQLWEASRKEIDQSSSLPVENSKDSAEEDAFL</sequence>
<proteinExistence type="predicted"/>
<evidence type="ECO:0000313" key="2">
    <source>
        <dbReference type="Proteomes" id="UP001056120"/>
    </source>
</evidence>